<dbReference type="InterPro" id="IPR050721">
    <property type="entry name" value="Trk_Ktr_HKT_K-transport"/>
</dbReference>
<dbReference type="GO" id="GO:0008324">
    <property type="term" value="F:monoatomic cation transmembrane transporter activity"/>
    <property type="evidence" value="ECO:0007669"/>
    <property type="project" value="InterPro"/>
</dbReference>
<dbReference type="Gene3D" id="1.10.287.70">
    <property type="match status" value="1"/>
</dbReference>
<evidence type="ECO:0000256" key="1">
    <source>
        <dbReference type="ARBA" id="ARBA00004651"/>
    </source>
</evidence>
<dbReference type="Gene3D" id="3.40.50.720">
    <property type="entry name" value="NAD(P)-binding Rossmann-like Domain"/>
    <property type="match status" value="1"/>
</dbReference>
<organism evidence="5 6">
    <name type="scientific">candidate division WOR-1 bacterium DG_54_3</name>
    <dbReference type="NCBI Taxonomy" id="1703775"/>
    <lineage>
        <taxon>Bacteria</taxon>
        <taxon>Bacillati</taxon>
        <taxon>Saganbacteria</taxon>
    </lineage>
</organism>
<dbReference type="SUPFAM" id="SSF51735">
    <property type="entry name" value="NAD(P)-binding Rossmann-fold domains"/>
    <property type="match status" value="1"/>
</dbReference>
<dbReference type="PANTHER" id="PTHR43833">
    <property type="entry name" value="POTASSIUM CHANNEL PROTEIN 2-RELATED-RELATED"/>
    <property type="match status" value="1"/>
</dbReference>
<dbReference type="SUPFAM" id="SSF81324">
    <property type="entry name" value="Voltage-gated potassium channels"/>
    <property type="match status" value="1"/>
</dbReference>
<dbReference type="InterPro" id="IPR036291">
    <property type="entry name" value="NAD(P)-bd_dom_sf"/>
</dbReference>
<feature type="domain" description="RCK N-terminal" evidence="3">
    <location>
        <begin position="111"/>
        <end position="229"/>
    </location>
</feature>
<sequence>MYSKKRIIISLLVVFLVFVCGTIGFKLFGGKEWTLLDSLYMTVITLSTVGYEEALDMSTNPAARIFALIFIIVCLGTIAFAISSITAFIVEGELKNIIWRKKMEKGISRLKDHYIVCGVDETAQTIIKELIQTRKKFMVIETSKERIDKLLSSFDNLLYIQGDPTEDDVLLSANVDKAKGILLSLPTDEENLFVTITARSLNPKIRIVTKGIDIKSHQKMRKAGADAVVSPTHIGGMRMVSEMIRPAVVSFLDMMLREKEKVIRFEEVSVPKGSSLARKTLGEARIGKKAGALLVAIKDCETGKYNFKLTEETEIQEGDILIMIASPEIVDEVKKIAS</sequence>
<comment type="subcellular location">
    <subcellularLocation>
        <location evidence="1">Cell membrane</location>
        <topology evidence="1">Multi-pass membrane protein</topology>
    </subcellularLocation>
</comment>
<keyword evidence="2" id="KW-1133">Transmembrane helix</keyword>
<dbReference type="AlphaFoldDB" id="A0A0S7Y7M1"/>
<evidence type="ECO:0000313" key="5">
    <source>
        <dbReference type="EMBL" id="KPJ70233.1"/>
    </source>
</evidence>
<dbReference type="Pfam" id="PF02254">
    <property type="entry name" value="TrkA_N"/>
    <property type="match status" value="1"/>
</dbReference>
<evidence type="ECO:0008006" key="7">
    <source>
        <dbReference type="Google" id="ProtNLM"/>
    </source>
</evidence>
<feature type="domain" description="RCK C-terminal" evidence="4">
    <location>
        <begin position="253"/>
        <end position="338"/>
    </location>
</feature>
<dbReference type="Proteomes" id="UP000051861">
    <property type="component" value="Unassembled WGS sequence"/>
</dbReference>
<dbReference type="GO" id="GO:0006813">
    <property type="term" value="P:potassium ion transport"/>
    <property type="evidence" value="ECO:0007669"/>
    <property type="project" value="InterPro"/>
</dbReference>
<name>A0A0S7Y7M1_UNCSA</name>
<reference evidence="5 6" key="1">
    <citation type="journal article" date="2015" name="Microbiome">
        <title>Genomic resolution of linkages in carbon, nitrogen, and sulfur cycling among widespread estuary sediment bacteria.</title>
        <authorList>
            <person name="Baker B.J."/>
            <person name="Lazar C.S."/>
            <person name="Teske A.P."/>
            <person name="Dick G.J."/>
        </authorList>
    </citation>
    <scope>NUCLEOTIDE SEQUENCE [LARGE SCALE GENOMIC DNA]</scope>
    <source>
        <strain evidence="5">DG_54_3</strain>
    </source>
</reference>
<dbReference type="InterPro" id="IPR003148">
    <property type="entry name" value="RCK_N"/>
</dbReference>
<evidence type="ECO:0000313" key="6">
    <source>
        <dbReference type="Proteomes" id="UP000051861"/>
    </source>
</evidence>
<dbReference type="Pfam" id="PF07885">
    <property type="entry name" value="Ion_trans_2"/>
    <property type="match status" value="1"/>
</dbReference>
<dbReference type="SUPFAM" id="SSF116726">
    <property type="entry name" value="TrkA C-terminal domain-like"/>
    <property type="match status" value="1"/>
</dbReference>
<protein>
    <recommendedName>
        <fullName evidence="7">Potassium channel protein</fullName>
    </recommendedName>
</protein>
<dbReference type="PROSITE" id="PS51201">
    <property type="entry name" value="RCK_N"/>
    <property type="match status" value="1"/>
</dbReference>
<feature type="transmembrane region" description="Helical" evidence="2">
    <location>
        <begin position="65"/>
        <end position="90"/>
    </location>
</feature>
<dbReference type="EMBL" id="LIZX01000004">
    <property type="protein sequence ID" value="KPJ70233.1"/>
    <property type="molecule type" value="Genomic_DNA"/>
</dbReference>
<keyword evidence="2" id="KW-0472">Membrane</keyword>
<dbReference type="InterPro" id="IPR036721">
    <property type="entry name" value="RCK_C_sf"/>
</dbReference>
<dbReference type="Gene3D" id="3.30.70.1450">
    <property type="entry name" value="Regulator of K+ conductance, C-terminal domain"/>
    <property type="match status" value="1"/>
</dbReference>
<evidence type="ECO:0000259" key="3">
    <source>
        <dbReference type="PROSITE" id="PS51201"/>
    </source>
</evidence>
<dbReference type="InterPro" id="IPR006037">
    <property type="entry name" value="RCK_C"/>
</dbReference>
<proteinExistence type="predicted"/>
<comment type="caution">
    <text evidence="5">The sequence shown here is derived from an EMBL/GenBank/DDBJ whole genome shotgun (WGS) entry which is preliminary data.</text>
</comment>
<dbReference type="InterPro" id="IPR013099">
    <property type="entry name" value="K_chnl_dom"/>
</dbReference>
<accession>A0A0S7Y7M1</accession>
<dbReference type="PROSITE" id="PS51202">
    <property type="entry name" value="RCK_C"/>
    <property type="match status" value="1"/>
</dbReference>
<evidence type="ECO:0000256" key="2">
    <source>
        <dbReference type="SAM" id="Phobius"/>
    </source>
</evidence>
<evidence type="ECO:0000259" key="4">
    <source>
        <dbReference type="PROSITE" id="PS51202"/>
    </source>
</evidence>
<dbReference type="PATRIC" id="fig|1703775.3.peg.93"/>
<dbReference type="PANTHER" id="PTHR43833:SF9">
    <property type="entry name" value="POTASSIUM CHANNEL PROTEIN YUGO-RELATED"/>
    <property type="match status" value="1"/>
</dbReference>
<dbReference type="GO" id="GO:0005886">
    <property type="term" value="C:plasma membrane"/>
    <property type="evidence" value="ECO:0007669"/>
    <property type="project" value="UniProtKB-SubCell"/>
</dbReference>
<keyword evidence="2" id="KW-0812">Transmembrane</keyword>
<dbReference type="Pfam" id="PF02080">
    <property type="entry name" value="TrkA_C"/>
    <property type="match status" value="1"/>
</dbReference>
<feature type="transmembrane region" description="Helical" evidence="2">
    <location>
        <begin position="7"/>
        <end position="28"/>
    </location>
</feature>
<gene>
    <name evidence="5" type="ORF">AMJ44_00530</name>
</gene>